<protein>
    <submittedName>
        <fullName evidence="2">Adenylosuccinate synthetase</fullName>
    </submittedName>
</protein>
<name>A0A1D1Z5X5_9ARAE</name>
<proteinExistence type="predicted"/>
<sequence>MSDTRVTQQPQQHEEEIVQAEGQADGGSGGAPVAEEEGNGAATPGGHHPIEERRQPQQVPRGRDGRPRKVGWYKRKVICGAKHLFLSPLRRIKKLYSRRCRSAYYYYGDDPGGCCCRCFRPPPPISPPRLVNPNDPGGKSDLSPSSYGFVKFLIESNDFYAPQCNVHAEASPCPHKPGE</sequence>
<feature type="region of interest" description="Disordered" evidence="1">
    <location>
        <begin position="1"/>
        <end position="68"/>
    </location>
</feature>
<accession>A0A1D1Z5X5</accession>
<gene>
    <name evidence="2" type="primary">purA_38</name>
    <name evidence="2" type="ORF">g.14202</name>
</gene>
<organism evidence="2">
    <name type="scientific">Anthurium amnicola</name>
    <dbReference type="NCBI Taxonomy" id="1678845"/>
    <lineage>
        <taxon>Eukaryota</taxon>
        <taxon>Viridiplantae</taxon>
        <taxon>Streptophyta</taxon>
        <taxon>Embryophyta</taxon>
        <taxon>Tracheophyta</taxon>
        <taxon>Spermatophyta</taxon>
        <taxon>Magnoliopsida</taxon>
        <taxon>Liliopsida</taxon>
        <taxon>Araceae</taxon>
        <taxon>Pothoideae</taxon>
        <taxon>Potheae</taxon>
        <taxon>Anthurium</taxon>
    </lineage>
</organism>
<dbReference type="AlphaFoldDB" id="A0A1D1Z5X5"/>
<feature type="compositionally biased region" description="Polar residues" evidence="1">
    <location>
        <begin position="1"/>
        <end position="11"/>
    </location>
</feature>
<feature type="compositionally biased region" description="Basic and acidic residues" evidence="1">
    <location>
        <begin position="48"/>
        <end position="67"/>
    </location>
</feature>
<reference evidence="2" key="1">
    <citation type="submission" date="2015-07" db="EMBL/GenBank/DDBJ databases">
        <title>Transcriptome Assembly of Anthurium amnicola.</title>
        <authorList>
            <person name="Suzuki J."/>
        </authorList>
    </citation>
    <scope>NUCLEOTIDE SEQUENCE</scope>
</reference>
<evidence type="ECO:0000313" key="2">
    <source>
        <dbReference type="EMBL" id="JAT62281.1"/>
    </source>
</evidence>
<evidence type="ECO:0000256" key="1">
    <source>
        <dbReference type="SAM" id="MobiDB-lite"/>
    </source>
</evidence>
<dbReference type="EMBL" id="GDJX01005655">
    <property type="protein sequence ID" value="JAT62281.1"/>
    <property type="molecule type" value="Transcribed_RNA"/>
</dbReference>